<evidence type="ECO:0000313" key="7">
    <source>
        <dbReference type="EMBL" id="GAG60009.1"/>
    </source>
</evidence>
<protein>
    <recommendedName>
        <fullName evidence="6">O-antigen ligase-related domain-containing protein</fullName>
    </recommendedName>
</protein>
<dbReference type="InterPro" id="IPR051533">
    <property type="entry name" value="WaaL-like"/>
</dbReference>
<keyword evidence="2 5" id="KW-0812">Transmembrane</keyword>
<reference evidence="7" key="1">
    <citation type="journal article" date="2014" name="Front. Microbiol.">
        <title>High frequency of phylogenetically diverse reductive dehalogenase-homologous genes in deep subseafloor sedimentary metagenomes.</title>
        <authorList>
            <person name="Kawai M."/>
            <person name="Futagami T."/>
            <person name="Toyoda A."/>
            <person name="Takaki Y."/>
            <person name="Nishi S."/>
            <person name="Hori S."/>
            <person name="Arai W."/>
            <person name="Tsubouchi T."/>
            <person name="Morono Y."/>
            <person name="Uchiyama I."/>
            <person name="Ito T."/>
            <person name="Fujiyama A."/>
            <person name="Inagaki F."/>
            <person name="Takami H."/>
        </authorList>
    </citation>
    <scope>NUCLEOTIDE SEQUENCE</scope>
    <source>
        <strain evidence="7">Expedition CK06-06</strain>
    </source>
</reference>
<dbReference type="InterPro" id="IPR007016">
    <property type="entry name" value="O-antigen_ligase-rel_domated"/>
</dbReference>
<evidence type="ECO:0000256" key="2">
    <source>
        <dbReference type="ARBA" id="ARBA00022692"/>
    </source>
</evidence>
<feature type="domain" description="O-antigen ligase-related" evidence="6">
    <location>
        <begin position="22"/>
        <end position="154"/>
    </location>
</feature>
<dbReference type="PANTHER" id="PTHR37422:SF13">
    <property type="entry name" value="LIPOPOLYSACCHARIDE BIOSYNTHESIS PROTEIN PA4999-RELATED"/>
    <property type="match status" value="1"/>
</dbReference>
<dbReference type="AlphaFoldDB" id="X0YTW4"/>
<dbReference type="PANTHER" id="PTHR37422">
    <property type="entry name" value="TEICHURONIC ACID BIOSYNTHESIS PROTEIN TUAE"/>
    <property type="match status" value="1"/>
</dbReference>
<dbReference type="Pfam" id="PF04932">
    <property type="entry name" value="Wzy_C"/>
    <property type="match status" value="1"/>
</dbReference>
<feature type="transmembrane region" description="Helical" evidence="5">
    <location>
        <begin position="173"/>
        <end position="196"/>
    </location>
</feature>
<proteinExistence type="predicted"/>
<feature type="transmembrane region" description="Helical" evidence="5">
    <location>
        <begin position="37"/>
        <end position="53"/>
    </location>
</feature>
<keyword evidence="3 5" id="KW-1133">Transmembrane helix</keyword>
<keyword evidence="4 5" id="KW-0472">Membrane</keyword>
<name>X0YTW4_9ZZZZ</name>
<evidence type="ECO:0000256" key="3">
    <source>
        <dbReference type="ARBA" id="ARBA00022989"/>
    </source>
</evidence>
<feature type="transmembrane region" description="Helical" evidence="5">
    <location>
        <begin position="208"/>
        <end position="223"/>
    </location>
</feature>
<feature type="non-terminal residue" evidence="7">
    <location>
        <position position="1"/>
    </location>
</feature>
<accession>X0YTW4</accession>
<organism evidence="7">
    <name type="scientific">marine sediment metagenome</name>
    <dbReference type="NCBI Taxonomy" id="412755"/>
    <lineage>
        <taxon>unclassified sequences</taxon>
        <taxon>metagenomes</taxon>
        <taxon>ecological metagenomes</taxon>
    </lineage>
</organism>
<evidence type="ECO:0000256" key="1">
    <source>
        <dbReference type="ARBA" id="ARBA00004141"/>
    </source>
</evidence>
<feature type="transmembrane region" description="Helical" evidence="5">
    <location>
        <begin position="60"/>
        <end position="78"/>
    </location>
</feature>
<dbReference type="GO" id="GO:0016020">
    <property type="term" value="C:membrane"/>
    <property type="evidence" value="ECO:0007669"/>
    <property type="project" value="UniProtKB-SubCell"/>
</dbReference>
<comment type="caution">
    <text evidence="7">The sequence shown here is derived from an EMBL/GenBank/DDBJ whole genome shotgun (WGS) entry which is preliminary data.</text>
</comment>
<evidence type="ECO:0000256" key="4">
    <source>
        <dbReference type="ARBA" id="ARBA00023136"/>
    </source>
</evidence>
<feature type="transmembrane region" description="Helical" evidence="5">
    <location>
        <begin position="138"/>
        <end position="161"/>
    </location>
</feature>
<dbReference type="EMBL" id="BART01005032">
    <property type="protein sequence ID" value="GAG60009.1"/>
    <property type="molecule type" value="Genomic_DNA"/>
</dbReference>
<evidence type="ECO:0000259" key="6">
    <source>
        <dbReference type="Pfam" id="PF04932"/>
    </source>
</evidence>
<evidence type="ECO:0000256" key="5">
    <source>
        <dbReference type="SAM" id="Phobius"/>
    </source>
</evidence>
<comment type="subcellular location">
    <subcellularLocation>
        <location evidence="1">Membrane</location>
        <topology evidence="1">Multi-pass membrane protein</topology>
    </subcellularLocation>
</comment>
<sequence length="233" mass="26677">LYYYSRLKLSRIKKIILSLGILSLPIGIISSGSRTCILGLILVVVLSLFFYQFKYGVLRSVFILLGLLIIIGVIFSFVSDKVPYILRLQPEIVLKSINNRSEIWKAQIDRVPENLFYYFFGMGKSIRLYGREESHSQYIRNFIETGLIGSLIFFFLIFVIIKKAFRGFLLRKEPLLIGLSSGLLVSTIAMLFISIAAEGFLVVKINEIYWFFVAITMAALSFNKREIVTKEKA</sequence>
<gene>
    <name evidence="7" type="ORF">S01H4_12044</name>
</gene>